<reference evidence="2" key="1">
    <citation type="journal article" date="2020" name="G3 (Bethesda)">
        <title>High-Quality Assemblies for Three Invasive Social Wasps from the &lt;i&gt;Vespula&lt;/i&gt; Genus.</title>
        <authorList>
            <person name="Harrop T.W.R."/>
            <person name="Guhlin J."/>
            <person name="McLaughlin G.M."/>
            <person name="Permina E."/>
            <person name="Stockwell P."/>
            <person name="Gilligan J."/>
            <person name="Le Lec M.F."/>
            <person name="Gruber M.A.M."/>
            <person name="Quinn O."/>
            <person name="Lovegrove M."/>
            <person name="Duncan E.J."/>
            <person name="Remnant E.J."/>
            <person name="Van Eeckhoven J."/>
            <person name="Graham B."/>
            <person name="Knapp R.A."/>
            <person name="Langford K.W."/>
            <person name="Kronenberg Z."/>
            <person name="Press M.O."/>
            <person name="Eacker S.M."/>
            <person name="Wilson-Rankin E.E."/>
            <person name="Purcell J."/>
            <person name="Lester P.J."/>
            <person name="Dearden P.K."/>
        </authorList>
    </citation>
    <scope>NUCLEOTIDE SEQUENCE</scope>
    <source>
        <strain evidence="2">Marl-1</strain>
    </source>
</reference>
<proteinExistence type="predicted"/>
<evidence type="ECO:0000313" key="2">
    <source>
        <dbReference type="EMBL" id="KAF7408278.1"/>
    </source>
</evidence>
<feature type="compositionally biased region" description="Acidic residues" evidence="1">
    <location>
        <begin position="67"/>
        <end position="88"/>
    </location>
</feature>
<organism evidence="2 3">
    <name type="scientific">Vespula vulgaris</name>
    <name type="common">Yellow jacket</name>
    <name type="synonym">Wasp</name>
    <dbReference type="NCBI Taxonomy" id="7454"/>
    <lineage>
        <taxon>Eukaryota</taxon>
        <taxon>Metazoa</taxon>
        <taxon>Ecdysozoa</taxon>
        <taxon>Arthropoda</taxon>
        <taxon>Hexapoda</taxon>
        <taxon>Insecta</taxon>
        <taxon>Pterygota</taxon>
        <taxon>Neoptera</taxon>
        <taxon>Endopterygota</taxon>
        <taxon>Hymenoptera</taxon>
        <taxon>Apocrita</taxon>
        <taxon>Aculeata</taxon>
        <taxon>Vespoidea</taxon>
        <taxon>Vespidae</taxon>
        <taxon>Vespinae</taxon>
        <taxon>Vespula</taxon>
    </lineage>
</organism>
<feature type="region of interest" description="Disordered" evidence="1">
    <location>
        <begin position="1"/>
        <end position="88"/>
    </location>
</feature>
<feature type="compositionally biased region" description="Basic and acidic residues" evidence="1">
    <location>
        <begin position="55"/>
        <end position="66"/>
    </location>
</feature>
<accession>A0A834KKH2</accession>
<evidence type="ECO:0000313" key="3">
    <source>
        <dbReference type="Proteomes" id="UP000614350"/>
    </source>
</evidence>
<dbReference type="EMBL" id="JACSEA010000002">
    <property type="protein sequence ID" value="KAF7408278.1"/>
    <property type="molecule type" value="Genomic_DNA"/>
</dbReference>
<evidence type="ECO:0000256" key="1">
    <source>
        <dbReference type="SAM" id="MobiDB-lite"/>
    </source>
</evidence>
<feature type="compositionally biased region" description="Low complexity" evidence="1">
    <location>
        <begin position="27"/>
        <end position="44"/>
    </location>
</feature>
<protein>
    <submittedName>
        <fullName evidence="2">Uncharacterized protein</fullName>
    </submittedName>
</protein>
<name>A0A834KKH2_VESVU</name>
<feature type="compositionally biased region" description="Polar residues" evidence="1">
    <location>
        <begin position="1"/>
        <end position="14"/>
    </location>
</feature>
<keyword evidence="3" id="KW-1185">Reference proteome</keyword>
<gene>
    <name evidence="2" type="ORF">HZH66_002815</name>
</gene>
<dbReference type="AlphaFoldDB" id="A0A834KKH2"/>
<sequence>MQNFIPEILSQNETSRMHHPSVVTLASPRSSKSLLSSRRSWPSLANRDVSRLALRNRESHATKDHDDENEDEDEDEEDEEDEEENEEE</sequence>
<dbReference type="Proteomes" id="UP000614350">
    <property type="component" value="Unassembled WGS sequence"/>
</dbReference>
<comment type="caution">
    <text evidence="2">The sequence shown here is derived from an EMBL/GenBank/DDBJ whole genome shotgun (WGS) entry which is preliminary data.</text>
</comment>